<proteinExistence type="predicted"/>
<name>B7KCF1_GLOC7</name>
<dbReference type="Proteomes" id="UP000002384">
    <property type="component" value="Chromosome"/>
</dbReference>
<dbReference type="Gene3D" id="3.30.2310.20">
    <property type="entry name" value="RelE-like"/>
    <property type="match status" value="1"/>
</dbReference>
<dbReference type="InterPro" id="IPR007712">
    <property type="entry name" value="RelE/ParE_toxin"/>
</dbReference>
<evidence type="ECO:0000313" key="2">
    <source>
        <dbReference type="EMBL" id="ACK70256.1"/>
    </source>
</evidence>
<evidence type="ECO:0000256" key="1">
    <source>
        <dbReference type="ARBA" id="ARBA00022649"/>
    </source>
</evidence>
<dbReference type="InterPro" id="IPR035093">
    <property type="entry name" value="RelE/ParE_toxin_dom_sf"/>
</dbReference>
<keyword evidence="1" id="KW-1277">Toxin-antitoxin system</keyword>
<dbReference type="Pfam" id="PF15738">
    <property type="entry name" value="YafQ_toxin"/>
    <property type="match status" value="1"/>
</dbReference>
<dbReference type="KEGG" id="cyc:PCC7424_1824"/>
<dbReference type="NCBIfam" id="TIGR02385">
    <property type="entry name" value="RelE_StbE"/>
    <property type="match status" value="1"/>
</dbReference>
<reference evidence="3" key="1">
    <citation type="journal article" date="2011" name="MBio">
        <title>Novel metabolic attributes of the genus Cyanothece, comprising a group of unicellular nitrogen-fixing Cyanobacteria.</title>
        <authorList>
            <person name="Bandyopadhyay A."/>
            <person name="Elvitigala T."/>
            <person name="Welsh E."/>
            <person name="Stockel J."/>
            <person name="Liberton M."/>
            <person name="Min H."/>
            <person name="Sherman L.A."/>
            <person name="Pakrasi H.B."/>
        </authorList>
    </citation>
    <scope>NUCLEOTIDE SEQUENCE [LARGE SCALE GENOMIC DNA]</scope>
    <source>
        <strain evidence="3">PCC 7424</strain>
    </source>
</reference>
<sequence length="105" mass="12585">MRELIWDNSFKRAFKRVTRKQPQLEEKIFEVLELLIQDPFAPSLRSHKLKGQLEGLWSCWVEYDCRIIFTFETTLEKDIEFIILILVTPIDYLMNLIIDKVVLIV</sequence>
<dbReference type="HOGENOM" id="CLU_161929_0_0_3"/>
<dbReference type="InterPro" id="IPR004386">
    <property type="entry name" value="Toxin_YafQ-like"/>
</dbReference>
<evidence type="ECO:0000313" key="3">
    <source>
        <dbReference type="Proteomes" id="UP000002384"/>
    </source>
</evidence>
<gene>
    <name evidence="2" type="ordered locus">PCC7424_1824</name>
</gene>
<organism evidence="2 3">
    <name type="scientific">Gloeothece citriformis (strain PCC 7424)</name>
    <name type="common">Cyanothece sp. (strain PCC 7424)</name>
    <dbReference type="NCBI Taxonomy" id="65393"/>
    <lineage>
        <taxon>Bacteria</taxon>
        <taxon>Bacillati</taxon>
        <taxon>Cyanobacteriota</taxon>
        <taxon>Cyanophyceae</taxon>
        <taxon>Oscillatoriophycideae</taxon>
        <taxon>Chroococcales</taxon>
        <taxon>Aphanothecaceae</taxon>
        <taxon>Gloeothece</taxon>
        <taxon>Gloeothece citriformis</taxon>
    </lineage>
</organism>
<dbReference type="SUPFAM" id="SSF143011">
    <property type="entry name" value="RelE-like"/>
    <property type="match status" value="1"/>
</dbReference>
<dbReference type="eggNOG" id="COG3041">
    <property type="taxonomic scope" value="Bacteria"/>
</dbReference>
<accession>B7KCF1</accession>
<dbReference type="OrthoDB" id="462654at2"/>
<dbReference type="EMBL" id="CP001291">
    <property type="protein sequence ID" value="ACK70256.1"/>
    <property type="molecule type" value="Genomic_DNA"/>
</dbReference>
<dbReference type="AlphaFoldDB" id="B7KCF1"/>
<dbReference type="RefSeq" id="WP_012599199.1">
    <property type="nucleotide sequence ID" value="NC_011729.1"/>
</dbReference>
<dbReference type="STRING" id="65393.PCC7424_1824"/>
<protein>
    <submittedName>
        <fullName evidence="2">Addiction module toxin, RelE/StbE family</fullName>
    </submittedName>
</protein>
<keyword evidence="3" id="KW-1185">Reference proteome</keyword>